<dbReference type="SMART" id="SM00220">
    <property type="entry name" value="S_TKc"/>
    <property type="match status" value="1"/>
</dbReference>
<gene>
    <name evidence="7" type="ORF">N7472_000107</name>
</gene>
<dbReference type="FunFam" id="1.25.40.20:FF:000526">
    <property type="entry name" value="NACHT and Ankyrin domain protein"/>
    <property type="match status" value="1"/>
</dbReference>
<dbReference type="PROSITE" id="PS50011">
    <property type="entry name" value="PROTEIN_KINASE_DOM"/>
    <property type="match status" value="1"/>
</dbReference>
<evidence type="ECO:0000313" key="8">
    <source>
        <dbReference type="Proteomes" id="UP001150879"/>
    </source>
</evidence>
<evidence type="ECO:0000256" key="1">
    <source>
        <dbReference type="ARBA" id="ARBA00022737"/>
    </source>
</evidence>
<evidence type="ECO:0000256" key="2">
    <source>
        <dbReference type="ARBA" id="ARBA00022741"/>
    </source>
</evidence>
<dbReference type="Pfam" id="PF12796">
    <property type="entry name" value="Ank_2"/>
    <property type="match status" value="1"/>
</dbReference>
<accession>A0A9W9MYL6</accession>
<keyword evidence="1" id="KW-0677">Repeat</keyword>
<dbReference type="GO" id="GO:0005524">
    <property type="term" value="F:ATP binding"/>
    <property type="evidence" value="ECO:0007669"/>
    <property type="project" value="UniProtKB-UniRule"/>
</dbReference>
<dbReference type="Gene3D" id="1.10.510.10">
    <property type="entry name" value="Transferase(Phosphotransferase) domain 1"/>
    <property type="match status" value="1"/>
</dbReference>
<evidence type="ECO:0000256" key="5">
    <source>
        <dbReference type="PROSITE-ProRule" id="PRU10141"/>
    </source>
</evidence>
<evidence type="ECO:0000259" key="6">
    <source>
        <dbReference type="PROSITE" id="PS50011"/>
    </source>
</evidence>
<evidence type="ECO:0000256" key="3">
    <source>
        <dbReference type="ARBA" id="ARBA00022840"/>
    </source>
</evidence>
<dbReference type="InterPro" id="IPR000719">
    <property type="entry name" value="Prot_kinase_dom"/>
</dbReference>
<feature type="repeat" description="ANK" evidence="4">
    <location>
        <begin position="734"/>
        <end position="766"/>
    </location>
</feature>
<feature type="binding site" evidence="5">
    <location>
        <position position="912"/>
    </location>
    <ligand>
        <name>ATP</name>
        <dbReference type="ChEBI" id="CHEBI:30616"/>
    </ligand>
</feature>
<evidence type="ECO:0000256" key="4">
    <source>
        <dbReference type="PROSITE-ProRule" id="PRU00023"/>
    </source>
</evidence>
<dbReference type="Pfam" id="PF22939">
    <property type="entry name" value="WHD_GPIID"/>
    <property type="match status" value="1"/>
</dbReference>
<dbReference type="PROSITE" id="PS50297">
    <property type="entry name" value="ANK_REP_REGION"/>
    <property type="match status" value="3"/>
</dbReference>
<dbReference type="InterPro" id="IPR054471">
    <property type="entry name" value="GPIID_WHD"/>
</dbReference>
<feature type="repeat" description="ANK" evidence="4">
    <location>
        <begin position="668"/>
        <end position="700"/>
    </location>
</feature>
<dbReference type="Pfam" id="PF00069">
    <property type="entry name" value="Pkinase"/>
    <property type="match status" value="1"/>
</dbReference>
<dbReference type="InterPro" id="IPR036770">
    <property type="entry name" value="Ankyrin_rpt-contain_sf"/>
</dbReference>
<comment type="caution">
    <text evidence="7">The sequence shown here is derived from an EMBL/GenBank/DDBJ whole genome shotgun (WGS) entry which is preliminary data.</text>
</comment>
<dbReference type="AlphaFoldDB" id="A0A9W9MYL6"/>
<reference evidence="7" key="1">
    <citation type="submission" date="2022-11" db="EMBL/GenBank/DDBJ databases">
        <authorList>
            <person name="Petersen C."/>
        </authorList>
    </citation>
    <scope>NUCLEOTIDE SEQUENCE</scope>
    <source>
        <strain evidence="7">IBT 16849</strain>
    </source>
</reference>
<dbReference type="InterPro" id="IPR027417">
    <property type="entry name" value="P-loop_NTPase"/>
</dbReference>
<dbReference type="InterPro" id="IPR056884">
    <property type="entry name" value="NPHP3-like_N"/>
</dbReference>
<dbReference type="SUPFAM" id="SSF48403">
    <property type="entry name" value="Ankyrin repeat"/>
    <property type="match status" value="1"/>
</dbReference>
<feature type="repeat" description="ANK" evidence="4">
    <location>
        <begin position="701"/>
        <end position="733"/>
    </location>
</feature>
<dbReference type="EMBL" id="JAPQKP010000001">
    <property type="protein sequence ID" value="KAJ5209968.1"/>
    <property type="molecule type" value="Genomic_DNA"/>
</dbReference>
<organism evidence="7 8">
    <name type="scientific">Penicillium cf. griseofulvum</name>
    <dbReference type="NCBI Taxonomy" id="2972120"/>
    <lineage>
        <taxon>Eukaryota</taxon>
        <taxon>Fungi</taxon>
        <taxon>Dikarya</taxon>
        <taxon>Ascomycota</taxon>
        <taxon>Pezizomycotina</taxon>
        <taxon>Eurotiomycetes</taxon>
        <taxon>Eurotiomycetidae</taxon>
        <taxon>Eurotiales</taxon>
        <taxon>Aspergillaceae</taxon>
        <taxon>Penicillium</taxon>
    </lineage>
</organism>
<reference evidence="7" key="2">
    <citation type="journal article" date="2023" name="IMA Fungus">
        <title>Comparative genomic study of the Penicillium genus elucidates a diverse pangenome and 15 lateral gene transfer events.</title>
        <authorList>
            <person name="Petersen C."/>
            <person name="Sorensen T."/>
            <person name="Nielsen M.R."/>
            <person name="Sondergaard T.E."/>
            <person name="Sorensen J.L."/>
            <person name="Fitzpatrick D.A."/>
            <person name="Frisvad J.C."/>
            <person name="Nielsen K.L."/>
        </authorList>
    </citation>
    <scope>NUCLEOTIDE SEQUENCE</scope>
    <source>
        <strain evidence="7">IBT 16849</strain>
    </source>
</reference>
<keyword evidence="4" id="KW-0040">ANK repeat</keyword>
<dbReference type="SUPFAM" id="SSF56112">
    <property type="entry name" value="Protein kinase-like (PK-like)"/>
    <property type="match status" value="1"/>
</dbReference>
<dbReference type="Pfam" id="PF13637">
    <property type="entry name" value="Ank_4"/>
    <property type="match status" value="1"/>
</dbReference>
<dbReference type="GO" id="GO:0004672">
    <property type="term" value="F:protein kinase activity"/>
    <property type="evidence" value="ECO:0007669"/>
    <property type="project" value="InterPro"/>
</dbReference>
<dbReference type="Gene3D" id="3.40.50.300">
    <property type="entry name" value="P-loop containing nucleotide triphosphate hydrolases"/>
    <property type="match status" value="1"/>
</dbReference>
<dbReference type="PROSITE" id="PS00107">
    <property type="entry name" value="PROTEIN_KINASE_ATP"/>
    <property type="match status" value="1"/>
</dbReference>
<dbReference type="InterPro" id="IPR011009">
    <property type="entry name" value="Kinase-like_dom_sf"/>
</dbReference>
<dbReference type="PANTHER" id="PTHR24347">
    <property type="entry name" value="SERINE/THREONINE-PROTEIN KINASE"/>
    <property type="match status" value="1"/>
</dbReference>
<evidence type="ECO:0000313" key="7">
    <source>
        <dbReference type="EMBL" id="KAJ5209968.1"/>
    </source>
</evidence>
<dbReference type="Pfam" id="PF24883">
    <property type="entry name" value="NPHP3_N"/>
    <property type="match status" value="1"/>
</dbReference>
<dbReference type="CDD" id="cd05117">
    <property type="entry name" value="STKc_CAMK"/>
    <property type="match status" value="1"/>
</dbReference>
<keyword evidence="3 5" id="KW-0067">ATP-binding</keyword>
<dbReference type="InterPro" id="IPR002110">
    <property type="entry name" value="Ankyrin_rpt"/>
</dbReference>
<dbReference type="Proteomes" id="UP001150879">
    <property type="component" value="Unassembled WGS sequence"/>
</dbReference>
<dbReference type="SUPFAM" id="SSF52540">
    <property type="entry name" value="P-loop containing nucleoside triphosphate hydrolases"/>
    <property type="match status" value="1"/>
</dbReference>
<name>A0A9W9MYL6_9EURO</name>
<feature type="domain" description="Protein kinase" evidence="6">
    <location>
        <begin position="883"/>
        <end position="1155"/>
    </location>
</feature>
<keyword evidence="2 5" id="KW-0547">Nucleotide-binding</keyword>
<dbReference type="SMART" id="SM00248">
    <property type="entry name" value="ANK"/>
    <property type="match status" value="5"/>
</dbReference>
<sequence>MSDPLSITASIITVLQLAATATDYLRSIKNGAEDRVKLRDELRNTTYLLEMLRDRIEDAEDVVATLGTEKPMSIKSLSGPDNALVIFQRVVEDIIAQLSPQRKLRQRTLSLTWPFTKKDIAEKLACLERLKSHFNLVMQNDLVQLTQSSHRIAQSSLTNIIDLGQKLDDTHLRHQEDQNERIFLWFATLSFHEQHVAILESVQAGTGAWFIKHETLQNWLEGKISMIWCPGIPGAGKTRLMSIVINTLEHEKTSNNTLHTYIYCNYGRRKEQTYTALLSSLLLQVLQFSTSETVPPEVLSLYNSHKKYGTRPTSKELIDLLAKLTSPYETLFVVMDALDYSRFSTTFEAYFASAEKIEIFARDEDIELFLNSEISRHPRLSKHVRADPDLRNDIIAFITGECQGMFLLAKLHLDSISTKINRKAVRYALQTLPTTLDETYSEALQRIHDQPADTVVLAEIVLLWVICAHQSLTIMQLQHMYATQELTDEMALEIDDLPDGEILTGACGGLITVDESQTIHLIHYTAKQYFERSLAQELTAARINLTKVGLTYLALPNFSSGFCTSDTAMLQRLIEYPFLDYAAKHWGTDMNVLDASAIFPYLERLFSNSIAIEMTSQAWCVSSARYSNWSQEFPRKSPALVLASAFNLPAILRHMIADGHEIEGRGTDNETALIRAAAFGHVENVRVLLQLGATVNAKDYIDETALQRAVRNGHGDVMRVLIDGGASVNNKSSNNWTSLMSAVSSGNIDAVRMLVEAGAELMAVTEWGDSAMSMAVRSGQEAIAVFLADHGAVLPHGVAGRRASVIASRRGLQRLARRLTVDYEAVAGKPLQRQSSRIASGLLAGIPWEKSSGSETEAKESNEVSFGEILEQYNMKTGFNQRYKVIQQLGQGSYAIVHLCSNKVTGVLFAVKIFKRYKGITPSNLQGVRTEIQLLRELQKHHHPNLTRLVDIFADFENKTICLLMDLAPEGELFNVIVRKGNLSEAETRKIFTQLLSAIQFLHDRGWVHRDVKPENILVMDKNLTIQLGDFGISRQIHTGEYDGLPTTLCGTPSYVAPEILEPHSKRRYGFGVDIWSCGVVLYICLCGFPPFSDDLYTPEQPYNLAQQIKMGKFDFPSPYWDTVGDAALDLIDRMLIVDSVKRSSAPDCLSHPWMCGKPLDGFERITDAIRSRTMPVGAIGGDEDLRVDAVDDGVRSMRH</sequence>
<proteinExistence type="predicted"/>
<dbReference type="FunFam" id="1.10.510.10:FF:000571">
    <property type="entry name" value="Maternal embryonic leucine zipper kinase"/>
    <property type="match status" value="1"/>
</dbReference>
<keyword evidence="8" id="KW-1185">Reference proteome</keyword>
<dbReference type="InterPro" id="IPR017441">
    <property type="entry name" value="Protein_kinase_ATP_BS"/>
</dbReference>
<dbReference type="PROSITE" id="PS50088">
    <property type="entry name" value="ANK_REPEAT"/>
    <property type="match status" value="3"/>
</dbReference>
<protein>
    <recommendedName>
        <fullName evidence="6">Protein kinase domain-containing protein</fullName>
    </recommendedName>
</protein>
<dbReference type="Gene3D" id="1.25.40.20">
    <property type="entry name" value="Ankyrin repeat-containing domain"/>
    <property type="match status" value="1"/>
</dbReference>